<proteinExistence type="predicted"/>
<dbReference type="GO" id="GO:0005634">
    <property type="term" value="C:nucleus"/>
    <property type="evidence" value="ECO:0007669"/>
    <property type="project" value="UniProtKB-SubCell"/>
</dbReference>
<keyword evidence="4 8" id="KW-0863">Zinc-finger</keyword>
<name>A0A7K9W7Y7_9PASS</name>
<feature type="non-terminal residue" evidence="10">
    <location>
        <position position="1"/>
    </location>
</feature>
<dbReference type="SUPFAM" id="SSF57667">
    <property type="entry name" value="beta-beta-alpha zinc fingers"/>
    <property type="match status" value="1"/>
</dbReference>
<dbReference type="EMBL" id="VXAC01003537">
    <property type="protein sequence ID" value="NXI80938.1"/>
    <property type="molecule type" value="Genomic_DNA"/>
</dbReference>
<dbReference type="InterPro" id="IPR013087">
    <property type="entry name" value="Znf_C2H2_type"/>
</dbReference>
<keyword evidence="7" id="KW-0539">Nucleus</keyword>
<evidence type="ECO:0000256" key="4">
    <source>
        <dbReference type="ARBA" id="ARBA00022771"/>
    </source>
</evidence>
<evidence type="ECO:0000313" key="10">
    <source>
        <dbReference type="EMBL" id="NXI80938.1"/>
    </source>
</evidence>
<protein>
    <submittedName>
        <fullName evidence="10">ZKSC3 protein</fullName>
    </submittedName>
</protein>
<keyword evidence="5" id="KW-0862">Zinc</keyword>
<dbReference type="GO" id="GO:0008270">
    <property type="term" value="F:zinc ion binding"/>
    <property type="evidence" value="ECO:0007669"/>
    <property type="project" value="UniProtKB-KW"/>
</dbReference>
<gene>
    <name evidence="10" type="primary">Zkscan3_1</name>
    <name evidence="10" type="ORF">RHIDAH_R07302</name>
</gene>
<accession>A0A7K9W7Y7</accession>
<dbReference type="Gene3D" id="3.30.160.60">
    <property type="entry name" value="Classic Zinc Finger"/>
    <property type="match status" value="3"/>
</dbReference>
<dbReference type="Proteomes" id="UP000561178">
    <property type="component" value="Unassembled WGS sequence"/>
</dbReference>
<evidence type="ECO:0000256" key="8">
    <source>
        <dbReference type="PROSITE-ProRule" id="PRU00042"/>
    </source>
</evidence>
<organism evidence="10 11">
    <name type="scientific">Rhipidura dahli</name>
    <dbReference type="NCBI Taxonomy" id="667186"/>
    <lineage>
        <taxon>Eukaryota</taxon>
        <taxon>Metazoa</taxon>
        <taxon>Chordata</taxon>
        <taxon>Craniata</taxon>
        <taxon>Vertebrata</taxon>
        <taxon>Euteleostomi</taxon>
        <taxon>Archelosauria</taxon>
        <taxon>Archosauria</taxon>
        <taxon>Dinosauria</taxon>
        <taxon>Saurischia</taxon>
        <taxon>Theropoda</taxon>
        <taxon>Coelurosauria</taxon>
        <taxon>Aves</taxon>
        <taxon>Neognathae</taxon>
        <taxon>Neoaves</taxon>
        <taxon>Telluraves</taxon>
        <taxon>Australaves</taxon>
        <taxon>Passeriformes</taxon>
        <taxon>Rhipiduridae</taxon>
        <taxon>Rhipidura</taxon>
    </lineage>
</organism>
<keyword evidence="3" id="KW-0677">Repeat</keyword>
<comment type="caution">
    <text evidence="10">The sequence shown here is derived from an EMBL/GenBank/DDBJ whole genome shotgun (WGS) entry which is preliminary data.</text>
</comment>
<dbReference type="InterPro" id="IPR050717">
    <property type="entry name" value="C2H2-ZF_Transcription_Reg"/>
</dbReference>
<dbReference type="GO" id="GO:0000981">
    <property type="term" value="F:DNA-binding transcription factor activity, RNA polymerase II-specific"/>
    <property type="evidence" value="ECO:0007669"/>
    <property type="project" value="TreeGrafter"/>
</dbReference>
<sequence>SFSSSFSLRAHERIHTGEKPYECRECGKGFGHSSSLIQHQCTHTGEWPFQCEECGK</sequence>
<dbReference type="PROSITE" id="PS00028">
    <property type="entry name" value="ZINC_FINGER_C2H2_1"/>
    <property type="match status" value="1"/>
</dbReference>
<dbReference type="PROSITE" id="PS50157">
    <property type="entry name" value="ZINC_FINGER_C2H2_2"/>
    <property type="match status" value="2"/>
</dbReference>
<keyword evidence="11" id="KW-1185">Reference proteome</keyword>
<evidence type="ECO:0000256" key="7">
    <source>
        <dbReference type="ARBA" id="ARBA00023242"/>
    </source>
</evidence>
<feature type="domain" description="C2H2-type" evidence="9">
    <location>
        <begin position="21"/>
        <end position="48"/>
    </location>
</feature>
<dbReference type="PANTHER" id="PTHR14196">
    <property type="entry name" value="ODD-SKIPPED - RELATED"/>
    <property type="match status" value="1"/>
</dbReference>
<feature type="domain" description="C2H2-type" evidence="9">
    <location>
        <begin position="1"/>
        <end position="20"/>
    </location>
</feature>
<evidence type="ECO:0000259" key="9">
    <source>
        <dbReference type="PROSITE" id="PS50157"/>
    </source>
</evidence>
<comment type="subcellular location">
    <subcellularLocation>
        <location evidence="1">Nucleus</location>
    </subcellularLocation>
</comment>
<dbReference type="FunFam" id="3.30.160.60:FF:000737">
    <property type="entry name" value="Zinc finger protein 565"/>
    <property type="match status" value="1"/>
</dbReference>
<evidence type="ECO:0000313" key="11">
    <source>
        <dbReference type="Proteomes" id="UP000561178"/>
    </source>
</evidence>
<reference evidence="10 11" key="1">
    <citation type="submission" date="2019-09" db="EMBL/GenBank/DDBJ databases">
        <title>Bird 10,000 Genomes (B10K) Project - Family phase.</title>
        <authorList>
            <person name="Zhang G."/>
        </authorList>
    </citation>
    <scope>NUCLEOTIDE SEQUENCE [LARGE SCALE GENOMIC DNA]</scope>
    <source>
        <strain evidence="10">B10K-DU-001-49</strain>
        <tissue evidence="10">Muscle</tissue>
    </source>
</reference>
<feature type="non-terminal residue" evidence="10">
    <location>
        <position position="56"/>
    </location>
</feature>
<dbReference type="PANTHER" id="PTHR14196:SF12">
    <property type="entry name" value="ZINC FINGER PROTEIN 208-LIKE"/>
    <property type="match status" value="1"/>
</dbReference>
<evidence type="ECO:0000256" key="3">
    <source>
        <dbReference type="ARBA" id="ARBA00022737"/>
    </source>
</evidence>
<dbReference type="GO" id="GO:0000977">
    <property type="term" value="F:RNA polymerase II transcription regulatory region sequence-specific DNA binding"/>
    <property type="evidence" value="ECO:0007669"/>
    <property type="project" value="TreeGrafter"/>
</dbReference>
<dbReference type="Pfam" id="PF13465">
    <property type="entry name" value="zf-H2C2_2"/>
    <property type="match status" value="1"/>
</dbReference>
<evidence type="ECO:0000256" key="6">
    <source>
        <dbReference type="ARBA" id="ARBA00023125"/>
    </source>
</evidence>
<keyword evidence="2" id="KW-0479">Metal-binding</keyword>
<evidence type="ECO:0000256" key="5">
    <source>
        <dbReference type="ARBA" id="ARBA00022833"/>
    </source>
</evidence>
<evidence type="ECO:0000256" key="2">
    <source>
        <dbReference type="ARBA" id="ARBA00022723"/>
    </source>
</evidence>
<keyword evidence="6" id="KW-0238">DNA-binding</keyword>
<dbReference type="AlphaFoldDB" id="A0A7K9W7Y7"/>
<evidence type="ECO:0000256" key="1">
    <source>
        <dbReference type="ARBA" id="ARBA00004123"/>
    </source>
</evidence>
<dbReference type="InterPro" id="IPR036236">
    <property type="entry name" value="Znf_C2H2_sf"/>
</dbReference>